<sequence>MTQEVDAKRPVFVISQDGSDLYITAEVRITKTIDGRVTVTTSLDDMENRGRRFAIRLTQS</sequence>
<keyword evidence="2" id="KW-1185">Reference proteome</keyword>
<name>A0ABQ8WCA5_PENCH</name>
<protein>
    <submittedName>
        <fullName evidence="1">Uncharacterized protein</fullName>
    </submittedName>
</protein>
<organism evidence="1 2">
    <name type="scientific">Penicillium chrysogenum</name>
    <name type="common">Penicillium notatum</name>
    <dbReference type="NCBI Taxonomy" id="5076"/>
    <lineage>
        <taxon>Eukaryota</taxon>
        <taxon>Fungi</taxon>
        <taxon>Dikarya</taxon>
        <taxon>Ascomycota</taxon>
        <taxon>Pezizomycotina</taxon>
        <taxon>Eurotiomycetes</taxon>
        <taxon>Eurotiomycetidae</taxon>
        <taxon>Eurotiales</taxon>
        <taxon>Aspergillaceae</taxon>
        <taxon>Penicillium</taxon>
        <taxon>Penicillium chrysogenum species complex</taxon>
    </lineage>
</organism>
<comment type="caution">
    <text evidence="1">The sequence shown here is derived from an EMBL/GenBank/DDBJ whole genome shotgun (WGS) entry which is preliminary data.</text>
</comment>
<dbReference type="EMBL" id="JAPVEB010000005">
    <property type="protein sequence ID" value="KAJ5263993.1"/>
    <property type="molecule type" value="Genomic_DNA"/>
</dbReference>
<reference evidence="1 2" key="1">
    <citation type="journal article" date="2023" name="IMA Fungus">
        <title>Comparative genomic study of the Penicillium genus elucidates a diverse pangenome and 15 lateral gene transfer events.</title>
        <authorList>
            <person name="Petersen C."/>
            <person name="Sorensen T."/>
            <person name="Nielsen M.R."/>
            <person name="Sondergaard T.E."/>
            <person name="Sorensen J.L."/>
            <person name="Fitzpatrick D.A."/>
            <person name="Frisvad J.C."/>
            <person name="Nielsen K.L."/>
        </authorList>
    </citation>
    <scope>NUCLEOTIDE SEQUENCE [LARGE SCALE GENOMIC DNA]</scope>
    <source>
        <strain evidence="1 2">IBT 3361</strain>
    </source>
</reference>
<dbReference type="Proteomes" id="UP001220256">
    <property type="component" value="Unassembled WGS sequence"/>
</dbReference>
<proteinExistence type="predicted"/>
<evidence type="ECO:0000313" key="2">
    <source>
        <dbReference type="Proteomes" id="UP001220256"/>
    </source>
</evidence>
<evidence type="ECO:0000313" key="1">
    <source>
        <dbReference type="EMBL" id="KAJ5263993.1"/>
    </source>
</evidence>
<gene>
    <name evidence="1" type="ORF">N7505_007914</name>
</gene>
<accession>A0ABQ8WCA5</accession>